<evidence type="ECO:0000313" key="1">
    <source>
        <dbReference type="EMBL" id="KAJ2769365.1"/>
    </source>
</evidence>
<comment type="caution">
    <text evidence="1">The sequence shown here is derived from an EMBL/GenBank/DDBJ whole genome shotgun (WGS) entry which is preliminary data.</text>
</comment>
<accession>A0ACC1JXR5</accession>
<organism evidence="1 2">
    <name type="scientific">Coemansia nantahalensis</name>
    <dbReference type="NCBI Taxonomy" id="2789366"/>
    <lineage>
        <taxon>Eukaryota</taxon>
        <taxon>Fungi</taxon>
        <taxon>Fungi incertae sedis</taxon>
        <taxon>Zoopagomycota</taxon>
        <taxon>Kickxellomycotina</taxon>
        <taxon>Kickxellomycetes</taxon>
        <taxon>Kickxellales</taxon>
        <taxon>Kickxellaceae</taxon>
        <taxon>Coemansia</taxon>
    </lineage>
</organism>
<protein>
    <submittedName>
        <fullName evidence="1">Uncharacterized protein</fullName>
    </submittedName>
</protein>
<dbReference type="EMBL" id="JANBUJ010000953">
    <property type="protein sequence ID" value="KAJ2769365.1"/>
    <property type="molecule type" value="Genomic_DNA"/>
</dbReference>
<evidence type="ECO:0000313" key="2">
    <source>
        <dbReference type="Proteomes" id="UP001140234"/>
    </source>
</evidence>
<keyword evidence="2" id="KW-1185">Reference proteome</keyword>
<gene>
    <name evidence="1" type="ORF">IWQ57_003138</name>
</gene>
<reference evidence="1" key="1">
    <citation type="submission" date="2022-07" db="EMBL/GenBank/DDBJ databases">
        <title>Phylogenomic reconstructions and comparative analyses of Kickxellomycotina fungi.</title>
        <authorList>
            <person name="Reynolds N.K."/>
            <person name="Stajich J.E."/>
            <person name="Barry K."/>
            <person name="Grigoriev I.V."/>
            <person name="Crous P."/>
            <person name="Smith M.E."/>
        </authorList>
    </citation>
    <scope>NUCLEOTIDE SEQUENCE</scope>
    <source>
        <strain evidence="1">CBS 109366</strain>
    </source>
</reference>
<sequence length="504" mass="53774">MPADVARSSSSTRHSPAESPEYHGPVVQFPPPAPPNSDTSNATLSTAPTRGRRSQRRNSSAVLPPAGFDLCAATHAAAPPAIDNSFAPGMQGTPYGSHAPSVPSRSSHRQRMSVPSRHSKLSSTSSSSGSSSLVATTRKLRANTFGNRFVDGVLALGVSEIVPLTTFIIANVLHYYKNRTSETLVPYKTPSWMRYVKSFTLAISSYRWLRVNGIIRPIPYDEGATPVAVTEGKRSLGAGRSAERHGSRSLHASHSGGSHRRSRGPATEHHQQQQPYCDEQASTEAEINNFVMQMVAQIARGLFRTRADGRGEDFDASWAVPRALAEDYHRSVFGRGAGLRGAEPHVLGGAAAIRALRSEGQVAGYHSRQYGGAPDTRLDFMLLGLALSEVQALLSRKAEEAGGLGSADSLENVGRIALATIIKIKRDEASPSLHPTPAPHIAAQCMDPPRIPTPYPGTAAAVPPSRYAPTAAPYGGPAPRRCAPARSDYHHATHAGVPPYISNH</sequence>
<name>A0ACC1JXR5_9FUNG</name>
<proteinExistence type="predicted"/>
<dbReference type="Proteomes" id="UP001140234">
    <property type="component" value="Unassembled WGS sequence"/>
</dbReference>